<dbReference type="Proteomes" id="UP000595894">
    <property type="component" value="Plasmid punnamed2"/>
</dbReference>
<keyword evidence="1" id="KW-0614">Plasmid</keyword>
<reference evidence="2" key="1">
    <citation type="submission" date="2020-09" db="EMBL/GenBank/DDBJ databases">
        <title>Sphingomonas sp., a new species isolated from pork steak.</title>
        <authorList>
            <person name="Heidler von Heilborn D."/>
        </authorList>
    </citation>
    <scope>NUCLEOTIDE SEQUENCE [LARGE SCALE GENOMIC DNA]</scope>
    <source>
        <plasmid evidence="2">punnamed2</plasmid>
    </source>
</reference>
<organism evidence="1 2">
    <name type="scientific">Sphingomonas aliaeris</name>
    <dbReference type="NCBI Taxonomy" id="2759526"/>
    <lineage>
        <taxon>Bacteria</taxon>
        <taxon>Pseudomonadati</taxon>
        <taxon>Pseudomonadota</taxon>
        <taxon>Alphaproteobacteria</taxon>
        <taxon>Sphingomonadales</taxon>
        <taxon>Sphingomonadaceae</taxon>
        <taxon>Sphingomonas</taxon>
    </lineage>
</organism>
<sequence length="162" mass="16913">MKTFTVHCEYPAHYRAEITVEAEDVVSACRSAIDASNTTDGWTSLDTEHPTYVSAIAEGADVDPWRFVPDGGDASALPVPGVFSGVAACAGYAATRSEDLVDQLRIMIDAIDANGELRITPAVLVRLCGTGQTILDDIARCGLSPTGSKAATIMVPAAPDAT</sequence>
<dbReference type="AlphaFoldDB" id="A0A974NYH0"/>
<protein>
    <submittedName>
        <fullName evidence="1">Uncharacterized protein</fullName>
    </submittedName>
</protein>
<dbReference type="EMBL" id="CP061037">
    <property type="protein sequence ID" value="QQV79409.1"/>
    <property type="molecule type" value="Genomic_DNA"/>
</dbReference>
<evidence type="ECO:0000313" key="1">
    <source>
        <dbReference type="EMBL" id="QQV79409.1"/>
    </source>
</evidence>
<keyword evidence="2" id="KW-1185">Reference proteome</keyword>
<accession>A0A974NYH0</accession>
<proteinExistence type="predicted"/>
<dbReference type="RefSeq" id="WP_202096678.1">
    <property type="nucleotide sequence ID" value="NZ_CP061037.1"/>
</dbReference>
<evidence type="ECO:0000313" key="2">
    <source>
        <dbReference type="Proteomes" id="UP000595894"/>
    </source>
</evidence>
<gene>
    <name evidence="1" type="ORF">H5J25_20220</name>
</gene>
<dbReference type="KEGG" id="sari:H5J25_20220"/>
<name>A0A974NYH0_9SPHN</name>
<geneLocation type="plasmid" evidence="1 2">
    <name>punnamed2</name>
</geneLocation>